<evidence type="ECO:0000313" key="8">
    <source>
        <dbReference type="Proteomes" id="UP000043699"/>
    </source>
</evidence>
<dbReference type="GO" id="GO:0016020">
    <property type="term" value="C:membrane"/>
    <property type="evidence" value="ECO:0007669"/>
    <property type="project" value="UniProtKB-SubCell"/>
</dbReference>
<dbReference type="PANTHER" id="PTHR43025:SF3">
    <property type="entry name" value="MONOGALACTOSYLDIACYLGLYCEROL SYNTHASE 1, CHLOROPLASTIC"/>
    <property type="match status" value="1"/>
</dbReference>
<keyword evidence="8" id="KW-1185">Reference proteome</keyword>
<evidence type="ECO:0000256" key="3">
    <source>
        <dbReference type="ARBA" id="ARBA00022676"/>
    </source>
</evidence>
<dbReference type="EMBL" id="CCXS01000001">
    <property type="protein sequence ID" value="CEG21735.1"/>
    <property type="molecule type" value="Genomic_DNA"/>
</dbReference>
<dbReference type="RefSeq" id="WP_052650474.1">
    <property type="nucleotide sequence ID" value="NZ_CCXS01000001.1"/>
</dbReference>
<protein>
    <submittedName>
        <fullName evidence="7">Processive diacylglycerol beta-glucosyltransferase</fullName>
    </submittedName>
</protein>
<proteinExistence type="inferred from homology"/>
<dbReference type="GO" id="GO:0009247">
    <property type="term" value="P:glycolipid biosynthetic process"/>
    <property type="evidence" value="ECO:0007669"/>
    <property type="project" value="InterPro"/>
</dbReference>
<accession>A0A098EIU8</accession>
<evidence type="ECO:0000256" key="1">
    <source>
        <dbReference type="ARBA" id="ARBA00004370"/>
    </source>
</evidence>
<dbReference type="InterPro" id="IPR050519">
    <property type="entry name" value="Glycosyltransf_28_UgtP"/>
</dbReference>
<comment type="similarity">
    <text evidence="2">Belongs to the glycosyltransferase 28 family.</text>
</comment>
<dbReference type="STRING" id="1499687.BN1080_00650"/>
<evidence type="ECO:0000259" key="5">
    <source>
        <dbReference type="Pfam" id="PF04101"/>
    </source>
</evidence>
<sequence length="370" mass="42453">MKKVLIFPLLNSMPSGHHQVAEAMSEFIRDHTGEVQCKKVDLLSEWNAKVESVTVKAYLNWIRRAPNSYAWIYRQFAYKSSKEKSHKTYEWLFMKKVSEILEREKPDLIICTHGFPSIFINKLKKQGKCKVPCLNVYTDFFVNDVWGRECIEYHFAPNEAIKGALCQRYGIPENRIFVTGIPVSEKFSRQEERHSTKRLTVLVSGGSTGLSEVLNQLDEEVNEEKWNFQVLCGTNKKLQQKITALNHPAIHAIPYISSKEMMNELYSKADALVTKPGGVTVSEALRKELPIFIPAALPGQEEINLAYLLEEKLVFAVPEGRRLMDFLDETLADEEAIGRFQKRIKAYKNSLSLKNSDEIYMELEKILVGN</sequence>
<reference evidence="7 8" key="1">
    <citation type="submission" date="2014-09" db="EMBL/GenBank/DDBJ databases">
        <authorList>
            <person name="Urmite Genomes Urmite Genomes"/>
        </authorList>
    </citation>
    <scope>NUCLEOTIDE SEQUENCE [LARGE SCALE GENOMIC DNA]</scope>
    <source>
        <strain evidence="7 8">ES2</strain>
    </source>
</reference>
<dbReference type="SUPFAM" id="SSF53756">
    <property type="entry name" value="UDP-Glycosyltransferase/glycogen phosphorylase"/>
    <property type="match status" value="1"/>
</dbReference>
<feature type="domain" description="Glycosyl transferase family 28 C-terminal" evidence="5">
    <location>
        <begin position="200"/>
        <end position="295"/>
    </location>
</feature>
<feature type="domain" description="Diacylglycerol glucosyltransferase N-terminal" evidence="6">
    <location>
        <begin position="17"/>
        <end position="183"/>
    </location>
</feature>
<dbReference type="Gene3D" id="3.40.50.2000">
    <property type="entry name" value="Glycogen Phosphorylase B"/>
    <property type="match status" value="1"/>
</dbReference>
<comment type="subcellular location">
    <subcellularLocation>
        <location evidence="1">Membrane</location>
    </subcellularLocation>
</comment>
<evidence type="ECO:0000313" key="7">
    <source>
        <dbReference type="EMBL" id="CEG21735.1"/>
    </source>
</evidence>
<evidence type="ECO:0000256" key="2">
    <source>
        <dbReference type="ARBA" id="ARBA00006962"/>
    </source>
</evidence>
<keyword evidence="4 7" id="KW-0808">Transferase</keyword>
<evidence type="ECO:0000259" key="6">
    <source>
        <dbReference type="Pfam" id="PF06925"/>
    </source>
</evidence>
<evidence type="ECO:0000256" key="4">
    <source>
        <dbReference type="ARBA" id="ARBA00022679"/>
    </source>
</evidence>
<dbReference type="InterPro" id="IPR009695">
    <property type="entry name" value="Diacylglyc_glucosyltr_N"/>
</dbReference>
<dbReference type="OrthoDB" id="9815663at2"/>
<dbReference type="AlphaFoldDB" id="A0A098EIU8"/>
<gene>
    <name evidence="7" type="primary">ugtP</name>
    <name evidence="7" type="ORF">BN1080_00650</name>
</gene>
<dbReference type="Proteomes" id="UP000043699">
    <property type="component" value="Unassembled WGS sequence"/>
</dbReference>
<organism evidence="7 8">
    <name type="scientific">Planococcus massiliensis</name>
    <dbReference type="NCBI Taxonomy" id="1499687"/>
    <lineage>
        <taxon>Bacteria</taxon>
        <taxon>Bacillati</taxon>
        <taxon>Bacillota</taxon>
        <taxon>Bacilli</taxon>
        <taxon>Bacillales</taxon>
        <taxon>Caryophanaceae</taxon>
        <taxon>Planococcus</taxon>
    </lineage>
</organism>
<name>A0A098EIU8_9BACL</name>
<dbReference type="Pfam" id="PF06925">
    <property type="entry name" value="MGDG_synth"/>
    <property type="match status" value="1"/>
</dbReference>
<dbReference type="Pfam" id="PF04101">
    <property type="entry name" value="Glyco_tran_28_C"/>
    <property type="match status" value="1"/>
</dbReference>
<dbReference type="GO" id="GO:0016758">
    <property type="term" value="F:hexosyltransferase activity"/>
    <property type="evidence" value="ECO:0007669"/>
    <property type="project" value="InterPro"/>
</dbReference>
<keyword evidence="3" id="KW-0328">Glycosyltransferase</keyword>
<dbReference type="InterPro" id="IPR007235">
    <property type="entry name" value="Glyco_trans_28_C"/>
</dbReference>
<dbReference type="PANTHER" id="PTHR43025">
    <property type="entry name" value="MONOGALACTOSYLDIACYLGLYCEROL SYNTHASE"/>
    <property type="match status" value="1"/>
</dbReference>